<feature type="region of interest" description="Disordered" evidence="2">
    <location>
        <begin position="329"/>
        <end position="363"/>
    </location>
</feature>
<dbReference type="SUPFAM" id="SSF57667">
    <property type="entry name" value="beta-beta-alpha zinc fingers"/>
    <property type="match status" value="1"/>
</dbReference>
<evidence type="ECO:0000313" key="4">
    <source>
        <dbReference type="EMBL" id="MQM01674.1"/>
    </source>
</evidence>
<keyword evidence="1" id="KW-0862">Zinc</keyword>
<proteinExistence type="predicted"/>
<dbReference type="InterPro" id="IPR036236">
    <property type="entry name" value="Znf_C2H2_sf"/>
</dbReference>
<feature type="region of interest" description="Disordered" evidence="2">
    <location>
        <begin position="376"/>
        <end position="398"/>
    </location>
</feature>
<dbReference type="AlphaFoldDB" id="A0A843WBX3"/>
<keyword evidence="5" id="KW-1185">Reference proteome</keyword>
<dbReference type="PANTHER" id="PTHR35744">
    <property type="entry name" value="C2H2-TYPE DOMAIN-CONTAINING PROTEIN"/>
    <property type="match status" value="1"/>
</dbReference>
<comment type="caution">
    <text evidence="4">The sequence shown here is derived from an EMBL/GenBank/DDBJ whole genome shotgun (WGS) entry which is preliminary data.</text>
</comment>
<dbReference type="GO" id="GO:0008270">
    <property type="term" value="F:zinc ion binding"/>
    <property type="evidence" value="ECO:0007669"/>
    <property type="project" value="UniProtKB-KW"/>
</dbReference>
<organism evidence="4 5">
    <name type="scientific">Colocasia esculenta</name>
    <name type="common">Wild taro</name>
    <name type="synonym">Arum esculentum</name>
    <dbReference type="NCBI Taxonomy" id="4460"/>
    <lineage>
        <taxon>Eukaryota</taxon>
        <taxon>Viridiplantae</taxon>
        <taxon>Streptophyta</taxon>
        <taxon>Embryophyta</taxon>
        <taxon>Tracheophyta</taxon>
        <taxon>Spermatophyta</taxon>
        <taxon>Magnoliopsida</taxon>
        <taxon>Liliopsida</taxon>
        <taxon>Araceae</taxon>
        <taxon>Aroideae</taxon>
        <taxon>Colocasieae</taxon>
        <taxon>Colocasia</taxon>
    </lineage>
</organism>
<feature type="domain" description="C2H2-type" evidence="3">
    <location>
        <begin position="135"/>
        <end position="163"/>
    </location>
</feature>
<accession>A0A843WBX3</accession>
<evidence type="ECO:0000313" key="5">
    <source>
        <dbReference type="Proteomes" id="UP000652761"/>
    </source>
</evidence>
<reference evidence="4" key="1">
    <citation type="submission" date="2017-07" db="EMBL/GenBank/DDBJ databases">
        <title>Taro Niue Genome Assembly and Annotation.</title>
        <authorList>
            <person name="Atibalentja N."/>
            <person name="Keating K."/>
            <person name="Fields C.J."/>
        </authorList>
    </citation>
    <scope>NUCLEOTIDE SEQUENCE</scope>
    <source>
        <strain evidence="4">Niue_2</strain>
        <tissue evidence="4">Leaf</tissue>
    </source>
</reference>
<dbReference type="CDD" id="cd18725">
    <property type="entry name" value="PIN_LabA-like"/>
    <property type="match status" value="1"/>
</dbReference>
<evidence type="ECO:0000256" key="1">
    <source>
        <dbReference type="PROSITE-ProRule" id="PRU00042"/>
    </source>
</evidence>
<protein>
    <recommendedName>
        <fullName evidence="3">C2H2-type domain-containing protein</fullName>
    </recommendedName>
</protein>
<dbReference type="PROSITE" id="PS50157">
    <property type="entry name" value="ZINC_FINGER_C2H2_2"/>
    <property type="match status" value="1"/>
</dbReference>
<keyword evidence="1" id="KW-0479">Metal-binding</keyword>
<dbReference type="EMBL" id="NMUH01002716">
    <property type="protein sequence ID" value="MQM01674.1"/>
    <property type="molecule type" value="Genomic_DNA"/>
</dbReference>
<dbReference type="Proteomes" id="UP000652761">
    <property type="component" value="Unassembled WGS sequence"/>
</dbReference>
<gene>
    <name evidence="4" type="ORF">Taro_034432</name>
</gene>
<sequence>MLRLLRTGASTTVISSAFSPSITSLRRFLSLGHSTAATTTATWSSEPEPKPRRGLPPVAVFWDLDNKPPNSVPPYDAAVRLKLAASRFGPVELAVAYANRHAFRHVPAPVRAQRRDRRTLDRLEDAGSIAPAEPHLCRVCGRRFFQRSRLVNHFRQLHEREQAKRVARLGSARGGRRVRLAAELSAKMDKYRRAAREVLVPRVGYGLAEELRRAGVVVREVPDRPEAADRALREHMVEAMDRGLLGCLVLVSDDLGFAGVLREAKMRCLKTVVVGDEKREGALKRIADAGFSWQEVASGKAAKEAASVMGRWKDRELLKRLEWTYSPGEDRSEWADDEEGYGLETGSDGGESAGSSDDGAMGLAGKTITGNWWHLESAESSDSARRNLGLHTKGGNQR</sequence>
<evidence type="ECO:0000259" key="3">
    <source>
        <dbReference type="PROSITE" id="PS50157"/>
    </source>
</evidence>
<name>A0A843WBX3_COLES</name>
<keyword evidence="1" id="KW-0863">Zinc-finger</keyword>
<dbReference type="PROSITE" id="PS00028">
    <property type="entry name" value="ZINC_FINGER_C2H2_1"/>
    <property type="match status" value="1"/>
</dbReference>
<dbReference type="OrthoDB" id="3518456at2759"/>
<feature type="compositionally biased region" description="Low complexity" evidence="2">
    <location>
        <begin position="353"/>
        <end position="363"/>
    </location>
</feature>
<evidence type="ECO:0000256" key="2">
    <source>
        <dbReference type="SAM" id="MobiDB-lite"/>
    </source>
</evidence>
<dbReference type="PANTHER" id="PTHR35744:SF4">
    <property type="entry name" value="OS04G0464600 PROTEIN"/>
    <property type="match status" value="1"/>
</dbReference>
<dbReference type="InterPro" id="IPR013087">
    <property type="entry name" value="Znf_C2H2_type"/>
</dbReference>